<dbReference type="EMBL" id="ASGZ01000071">
    <property type="protein sequence ID" value="ESP86787.1"/>
    <property type="molecule type" value="Genomic_DNA"/>
</dbReference>
<name>V4IU97_9EURY</name>
<sequence>MSENTTPTQNGTDATLANYDAPEDDDAAADADDYPTECPHGVDLRFFADGEMACFECWCANREGGR</sequence>
<proteinExistence type="predicted"/>
<accession>V4IU97</accession>
<evidence type="ECO:0000313" key="3">
    <source>
        <dbReference type="Proteomes" id="UP000017840"/>
    </source>
</evidence>
<feature type="compositionally biased region" description="Polar residues" evidence="1">
    <location>
        <begin position="1"/>
        <end position="15"/>
    </location>
</feature>
<dbReference type="Proteomes" id="UP000017840">
    <property type="component" value="Unassembled WGS sequence"/>
</dbReference>
<dbReference type="RefSeq" id="WP_023396038.1">
    <property type="nucleotide sequence ID" value="NZ_ASGZ01000071.1"/>
</dbReference>
<feature type="compositionally biased region" description="Acidic residues" evidence="1">
    <location>
        <begin position="21"/>
        <end position="33"/>
    </location>
</feature>
<comment type="caution">
    <text evidence="2">The sequence shown here is derived from an EMBL/GenBank/DDBJ whole genome shotgun (WGS) entry which is preliminary data.</text>
</comment>
<evidence type="ECO:0000256" key="1">
    <source>
        <dbReference type="SAM" id="MobiDB-lite"/>
    </source>
</evidence>
<reference evidence="2 3" key="1">
    <citation type="journal article" date="2013" name="Genome Announc.">
        <title>Draft Genome Sequence of 'Candidatus Halobonum tyrrellensis' Strain G22, Isolated from the Hypersaline Waters of Lake Tyrrell, Australia.</title>
        <authorList>
            <person name="Ugalde J.A."/>
            <person name="Narasingarao P."/>
            <person name="Kuo S."/>
            <person name="Podell S."/>
            <person name="Allen E.E."/>
        </authorList>
    </citation>
    <scope>NUCLEOTIDE SEQUENCE [LARGE SCALE GENOMIC DNA]</scope>
    <source>
        <strain evidence="2 3">G22</strain>
    </source>
</reference>
<gene>
    <name evidence="2" type="ORF">K933_17357</name>
</gene>
<dbReference type="AlphaFoldDB" id="V4IU97"/>
<keyword evidence="3" id="KW-1185">Reference proteome</keyword>
<protein>
    <submittedName>
        <fullName evidence="2">Uncharacterized protein</fullName>
    </submittedName>
</protein>
<feature type="region of interest" description="Disordered" evidence="1">
    <location>
        <begin position="1"/>
        <end position="33"/>
    </location>
</feature>
<organism evidence="2 3">
    <name type="scientific">Candidatus Halobonum tyrrellensis G22</name>
    <dbReference type="NCBI Taxonomy" id="1324957"/>
    <lineage>
        <taxon>Archaea</taxon>
        <taxon>Methanobacteriati</taxon>
        <taxon>Methanobacteriota</taxon>
        <taxon>Stenosarchaea group</taxon>
        <taxon>Halobacteria</taxon>
        <taxon>Halobacteriales</taxon>
        <taxon>Haloferacaceae</taxon>
        <taxon>Candidatus Halobonum</taxon>
    </lineage>
</organism>
<evidence type="ECO:0000313" key="2">
    <source>
        <dbReference type="EMBL" id="ESP86787.1"/>
    </source>
</evidence>